<dbReference type="AlphaFoldDB" id="K6Y7Y1"/>
<protein>
    <submittedName>
        <fullName evidence="1">Uncharacterized protein</fullName>
    </submittedName>
</protein>
<evidence type="ECO:0000313" key="2">
    <source>
        <dbReference type="Proteomes" id="UP000006251"/>
    </source>
</evidence>
<proteinExistence type="predicted"/>
<dbReference type="Proteomes" id="UP000006251">
    <property type="component" value="Unassembled WGS sequence"/>
</dbReference>
<comment type="caution">
    <text evidence="1">The sequence shown here is derived from an EMBL/GenBank/DDBJ whole genome shotgun (WGS) entry which is preliminary data.</text>
</comment>
<organism evidence="1 2">
    <name type="scientific">Brumicola pallidula DSM 14239 = ACAM 615</name>
    <dbReference type="NCBI Taxonomy" id="1121922"/>
    <lineage>
        <taxon>Bacteria</taxon>
        <taxon>Pseudomonadati</taxon>
        <taxon>Pseudomonadota</taxon>
        <taxon>Gammaproteobacteria</taxon>
        <taxon>Alteromonadales</taxon>
        <taxon>Alteromonadaceae</taxon>
        <taxon>Brumicola</taxon>
    </lineage>
</organism>
<name>K6Y7Y1_9ALTE</name>
<sequence length="53" mass="6379">MHQNNTLSAVCTRLIHFGIFLVQLDGLAQRVHQWQASVYKDFYFIAIWHEYRL</sequence>
<evidence type="ECO:0000313" key="1">
    <source>
        <dbReference type="EMBL" id="GAC28854.1"/>
    </source>
</evidence>
<dbReference type="EMBL" id="BAEQ01000032">
    <property type="protein sequence ID" value="GAC28854.1"/>
    <property type="molecule type" value="Genomic_DNA"/>
</dbReference>
<keyword evidence="2" id="KW-1185">Reference proteome</keyword>
<gene>
    <name evidence="1" type="ORF">GPAL_1993</name>
</gene>
<accession>K6Y7Y1</accession>
<reference evidence="2" key="1">
    <citation type="journal article" date="2014" name="Environ. Microbiol.">
        <title>Comparative genomics of the marine bacterial genus Glaciecola reveals the high degree of genomic diversity and genomic characteristic for cold adaptation.</title>
        <authorList>
            <person name="Qin Q.L."/>
            <person name="Xie B.B."/>
            <person name="Yu Y."/>
            <person name="Shu Y.L."/>
            <person name="Rong J.C."/>
            <person name="Zhang Y.J."/>
            <person name="Zhao D.L."/>
            <person name="Chen X.L."/>
            <person name="Zhang X.Y."/>
            <person name="Chen B."/>
            <person name="Zhou B.C."/>
            <person name="Zhang Y.Z."/>
        </authorList>
    </citation>
    <scope>NUCLEOTIDE SEQUENCE [LARGE SCALE GENOMIC DNA]</scope>
    <source>
        <strain evidence="2">ACAM 615</strain>
    </source>
</reference>